<evidence type="ECO:0000313" key="6">
    <source>
        <dbReference type="Proteomes" id="UP000315522"/>
    </source>
</evidence>
<feature type="chain" id="PRO_5021855588" evidence="4">
    <location>
        <begin position="19"/>
        <end position="267"/>
    </location>
</feature>
<evidence type="ECO:0000256" key="2">
    <source>
        <dbReference type="ARBA" id="ARBA00022801"/>
    </source>
</evidence>
<keyword evidence="2" id="KW-0378">Hydrolase</keyword>
<comment type="caution">
    <text evidence="5">The sequence shown here is derived from an EMBL/GenBank/DDBJ whole genome shotgun (WGS) entry which is preliminary data.</text>
</comment>
<dbReference type="Proteomes" id="UP000315522">
    <property type="component" value="Unassembled WGS sequence"/>
</dbReference>
<evidence type="ECO:0000256" key="4">
    <source>
        <dbReference type="SAM" id="SignalP"/>
    </source>
</evidence>
<reference evidence="5 6" key="1">
    <citation type="submission" date="2018-05" db="EMBL/GenBank/DDBJ databases">
        <title>Genome sequencing and assembly of the regulated plant pathogen Lachnellula willkommii and related sister species for the development of diagnostic species identification markers.</title>
        <authorList>
            <person name="Giroux E."/>
            <person name="Bilodeau G."/>
        </authorList>
    </citation>
    <scope>NUCLEOTIDE SEQUENCE [LARGE SCALE GENOMIC DNA]</scope>
    <source>
        <strain evidence="5 6">CBS 172.35</strain>
    </source>
</reference>
<dbReference type="PANTHER" id="PTHR43695">
    <property type="entry name" value="PUTATIVE (AFU_ORTHOLOGUE AFUA_2G17250)-RELATED"/>
    <property type="match status" value="1"/>
</dbReference>
<dbReference type="GO" id="GO:0016787">
    <property type="term" value="F:hydrolase activity"/>
    <property type="evidence" value="ECO:0007669"/>
    <property type="project" value="UniProtKB-KW"/>
</dbReference>
<feature type="signal peptide" evidence="4">
    <location>
        <begin position="1"/>
        <end position="18"/>
    </location>
</feature>
<proteinExistence type="inferred from homology"/>
<comment type="similarity">
    <text evidence="1">Belongs to the 'GDSL' lipolytic enzyme family.</text>
</comment>
<evidence type="ECO:0000256" key="1">
    <source>
        <dbReference type="ARBA" id="ARBA00008668"/>
    </source>
</evidence>
<feature type="region of interest" description="Disordered" evidence="3">
    <location>
        <begin position="40"/>
        <end position="67"/>
    </location>
</feature>
<keyword evidence="6" id="KW-1185">Reference proteome</keyword>
<dbReference type="PANTHER" id="PTHR43695:SF1">
    <property type="entry name" value="RHAMNOGALACTURONAN ACETYLESTERASE"/>
    <property type="match status" value="1"/>
</dbReference>
<accession>A0A559M0L6</accession>
<evidence type="ECO:0000313" key="5">
    <source>
        <dbReference type="EMBL" id="TVY86495.1"/>
    </source>
</evidence>
<feature type="compositionally biased region" description="Low complexity" evidence="3">
    <location>
        <begin position="50"/>
        <end position="60"/>
    </location>
</feature>
<evidence type="ECO:0000256" key="3">
    <source>
        <dbReference type="SAM" id="MobiDB-lite"/>
    </source>
</evidence>
<dbReference type="AlphaFoldDB" id="A0A559M0L6"/>
<dbReference type="Gene3D" id="3.40.50.1110">
    <property type="entry name" value="SGNH hydrolase"/>
    <property type="match status" value="2"/>
</dbReference>
<dbReference type="SUPFAM" id="SSF52266">
    <property type="entry name" value="SGNH hydrolase"/>
    <property type="match status" value="1"/>
</dbReference>
<dbReference type="InterPro" id="IPR036514">
    <property type="entry name" value="SGNH_hydro_sf"/>
</dbReference>
<dbReference type="EMBL" id="QGML01003460">
    <property type="protein sequence ID" value="TVY86495.1"/>
    <property type="molecule type" value="Genomic_DNA"/>
</dbReference>
<name>A0A559M0L6_9HELO</name>
<protein>
    <submittedName>
        <fullName evidence="5">Rhamnogalacturonan acetylesterase</fullName>
    </submittedName>
</protein>
<sequence>MKSFYLPLSAALATLSTASPTGEAITKRATPTVYLAGDSTMALGGGGTETQGSLGASTSPTPSPSPVVNDAIAGRSARSYTDEGRFTSLAALGLLGRLRHHRIRAQRRRLADAHRQRPLRLRRRRQRDLHHGRGVVVQTYPTYLTAAAELMTAKGAHVIISSPTPDNVCESGTCTYTASRFTGYCEIVVGNVGSEASFVDHGTYVADRWIALGATATDAFYPIDHTHTSPEGAAIVAALFVKGVLCADDALAAYVKNSTDSVVGSCI</sequence>
<keyword evidence="4" id="KW-0732">Signal</keyword>
<dbReference type="InterPro" id="IPR037459">
    <property type="entry name" value="RhgT-like"/>
</dbReference>
<gene>
    <name evidence="5" type="primary">rha1</name>
    <name evidence="5" type="ORF">LAWI1_G008459</name>
</gene>
<organism evidence="5 6">
    <name type="scientific">Lachnellula willkommii</name>
    <dbReference type="NCBI Taxonomy" id="215461"/>
    <lineage>
        <taxon>Eukaryota</taxon>
        <taxon>Fungi</taxon>
        <taxon>Dikarya</taxon>
        <taxon>Ascomycota</taxon>
        <taxon>Pezizomycotina</taxon>
        <taxon>Leotiomycetes</taxon>
        <taxon>Helotiales</taxon>
        <taxon>Lachnaceae</taxon>
        <taxon>Lachnellula</taxon>
    </lineage>
</organism>